<comment type="subcellular location">
    <subcellularLocation>
        <location evidence="11">Cytoplasm</location>
    </subcellularLocation>
</comment>
<name>A0A2N9AM26_METEX</name>
<gene>
    <name evidence="13" type="primary">gid</name>
    <name evidence="11" type="synonym">trmFO</name>
    <name evidence="13" type="ORF">TK0001_1608</name>
</gene>
<evidence type="ECO:0000256" key="10">
    <source>
        <dbReference type="ARBA" id="ARBA00023027"/>
    </source>
</evidence>
<keyword evidence="5 11" id="KW-0285">Flavoprotein</keyword>
<keyword evidence="9 11" id="KW-0521">NADP</keyword>
<dbReference type="SUPFAM" id="SSF51905">
    <property type="entry name" value="FAD/NAD(P)-binding domain"/>
    <property type="match status" value="1"/>
</dbReference>
<evidence type="ECO:0000256" key="2">
    <source>
        <dbReference type="ARBA" id="ARBA00003717"/>
    </source>
</evidence>
<dbReference type="GO" id="GO:0005829">
    <property type="term" value="C:cytosol"/>
    <property type="evidence" value="ECO:0007669"/>
    <property type="project" value="TreeGrafter"/>
</dbReference>
<evidence type="ECO:0000256" key="9">
    <source>
        <dbReference type="ARBA" id="ARBA00022857"/>
    </source>
</evidence>
<dbReference type="Pfam" id="PF01134">
    <property type="entry name" value="GIDA"/>
    <property type="match status" value="1"/>
</dbReference>
<dbReference type="NCBIfam" id="TIGR00137">
    <property type="entry name" value="gid_trmFO"/>
    <property type="match status" value="1"/>
</dbReference>
<evidence type="ECO:0000256" key="4">
    <source>
        <dbReference type="ARBA" id="ARBA00022603"/>
    </source>
</evidence>
<dbReference type="PANTHER" id="PTHR11806:SF2">
    <property type="entry name" value="METHYLENETETRAHYDROFOLATE--TRNA-(URACIL-5-)-METHYLTRANSFERASE TRMFO"/>
    <property type="match status" value="1"/>
</dbReference>
<protein>
    <recommendedName>
        <fullName evidence="11">Methylenetetrahydrofolate--tRNA-(uracil-5-)-methyltransferase TrmFO</fullName>
        <ecNumber evidence="11">2.1.1.74</ecNumber>
    </recommendedName>
    <alternativeName>
        <fullName evidence="11">Folate-dependent tRNA (uracil-5-)-methyltransferase</fullName>
    </alternativeName>
    <alternativeName>
        <fullName evidence="11">Folate-dependent tRNA(M-5-U54)-methyltransferase</fullName>
    </alternativeName>
</protein>
<dbReference type="InterPro" id="IPR004417">
    <property type="entry name" value="TrmFO"/>
</dbReference>
<keyword evidence="6 11" id="KW-0808">Transferase</keyword>
<dbReference type="EMBL" id="LT962688">
    <property type="protein sequence ID" value="SOR28210.1"/>
    <property type="molecule type" value="Genomic_DNA"/>
</dbReference>
<evidence type="ECO:0000313" key="14">
    <source>
        <dbReference type="Proteomes" id="UP000233769"/>
    </source>
</evidence>
<organism evidence="13 14">
    <name type="scientific">Methylorubrum extorquens</name>
    <name type="common">Methylobacterium dichloromethanicum</name>
    <name type="synonym">Methylobacterium extorquens</name>
    <dbReference type="NCBI Taxonomy" id="408"/>
    <lineage>
        <taxon>Bacteria</taxon>
        <taxon>Pseudomonadati</taxon>
        <taxon>Pseudomonadota</taxon>
        <taxon>Alphaproteobacteria</taxon>
        <taxon>Hyphomicrobiales</taxon>
        <taxon>Methylobacteriaceae</taxon>
        <taxon>Methylorubrum</taxon>
    </lineage>
</organism>
<comment type="function">
    <text evidence="11">Catalyzes the folate-dependent formation of 5-methyl-uridine at position 54 (M-5-U54) in all tRNAs.</text>
</comment>
<evidence type="ECO:0000256" key="1">
    <source>
        <dbReference type="ARBA" id="ARBA00001974"/>
    </source>
</evidence>
<comment type="catalytic activity">
    <reaction evidence="11">
        <text>uridine(54) in tRNA + (6R)-5,10-methylene-5,6,7,8-tetrahydrofolate + NADH + H(+) = 5-methyluridine(54) in tRNA + (6S)-5,6,7,8-tetrahydrofolate + NAD(+)</text>
        <dbReference type="Rhea" id="RHEA:16873"/>
        <dbReference type="Rhea" id="RHEA-COMP:10167"/>
        <dbReference type="Rhea" id="RHEA-COMP:10193"/>
        <dbReference type="ChEBI" id="CHEBI:15378"/>
        <dbReference type="ChEBI" id="CHEBI:15636"/>
        <dbReference type="ChEBI" id="CHEBI:57453"/>
        <dbReference type="ChEBI" id="CHEBI:57540"/>
        <dbReference type="ChEBI" id="CHEBI:57945"/>
        <dbReference type="ChEBI" id="CHEBI:65315"/>
        <dbReference type="ChEBI" id="CHEBI:74447"/>
        <dbReference type="EC" id="2.1.1.74"/>
    </reaction>
</comment>
<evidence type="ECO:0000256" key="7">
    <source>
        <dbReference type="ARBA" id="ARBA00022694"/>
    </source>
</evidence>
<dbReference type="GO" id="GO:0002098">
    <property type="term" value="P:tRNA wobble uridine modification"/>
    <property type="evidence" value="ECO:0007669"/>
    <property type="project" value="TreeGrafter"/>
</dbReference>
<keyword evidence="3 11" id="KW-0963">Cytoplasm</keyword>
<keyword evidence="4 11" id="KW-0489">Methyltransferase</keyword>
<reference evidence="14" key="1">
    <citation type="submission" date="2017-10" db="EMBL/GenBank/DDBJ databases">
        <authorList>
            <person name="Regsiter A."/>
            <person name="William W."/>
        </authorList>
    </citation>
    <scope>NUCLEOTIDE SEQUENCE [LARGE SCALE GENOMIC DNA]</scope>
</reference>
<keyword evidence="8 11" id="KW-0274">FAD</keyword>
<evidence type="ECO:0000313" key="13">
    <source>
        <dbReference type="EMBL" id="SOR28210.1"/>
    </source>
</evidence>
<dbReference type="PROSITE" id="PS01281">
    <property type="entry name" value="GIDA_2"/>
    <property type="match status" value="1"/>
</dbReference>
<dbReference type="EC" id="2.1.1.74" evidence="11"/>
<evidence type="ECO:0000256" key="8">
    <source>
        <dbReference type="ARBA" id="ARBA00022827"/>
    </source>
</evidence>
<evidence type="ECO:0000259" key="12">
    <source>
        <dbReference type="Pfam" id="PF01134"/>
    </source>
</evidence>
<dbReference type="GO" id="GO:0030488">
    <property type="term" value="P:tRNA methylation"/>
    <property type="evidence" value="ECO:0007669"/>
    <property type="project" value="TreeGrafter"/>
</dbReference>
<dbReference type="Gene3D" id="3.50.50.60">
    <property type="entry name" value="FAD/NAD(P)-binding domain"/>
    <property type="match status" value="2"/>
</dbReference>
<comment type="similarity">
    <text evidence="11">Belongs to the MnmG family. TrmFO subfamily.</text>
</comment>
<dbReference type="Proteomes" id="UP000233769">
    <property type="component" value="Chromosome tk0001"/>
</dbReference>
<dbReference type="InterPro" id="IPR040131">
    <property type="entry name" value="MnmG_N"/>
</dbReference>
<evidence type="ECO:0000256" key="6">
    <source>
        <dbReference type="ARBA" id="ARBA00022679"/>
    </source>
</evidence>
<comment type="catalytic activity">
    <reaction evidence="11">
        <text>uridine(54) in tRNA + (6R)-5,10-methylene-5,6,7,8-tetrahydrofolate + NADPH + H(+) = 5-methyluridine(54) in tRNA + (6S)-5,6,7,8-tetrahydrofolate + NADP(+)</text>
        <dbReference type="Rhea" id="RHEA:62372"/>
        <dbReference type="Rhea" id="RHEA-COMP:10167"/>
        <dbReference type="Rhea" id="RHEA-COMP:10193"/>
        <dbReference type="ChEBI" id="CHEBI:15378"/>
        <dbReference type="ChEBI" id="CHEBI:15636"/>
        <dbReference type="ChEBI" id="CHEBI:57453"/>
        <dbReference type="ChEBI" id="CHEBI:57783"/>
        <dbReference type="ChEBI" id="CHEBI:58349"/>
        <dbReference type="ChEBI" id="CHEBI:65315"/>
        <dbReference type="ChEBI" id="CHEBI:74447"/>
        <dbReference type="EC" id="2.1.1.74"/>
    </reaction>
</comment>
<dbReference type="AlphaFoldDB" id="A0A2N9AM26"/>
<evidence type="ECO:0000256" key="11">
    <source>
        <dbReference type="HAMAP-Rule" id="MF_01037"/>
    </source>
</evidence>
<dbReference type="HAMAP" id="MF_01037">
    <property type="entry name" value="TrmFO"/>
    <property type="match status" value="1"/>
</dbReference>
<keyword evidence="7 11" id="KW-0819">tRNA processing</keyword>
<evidence type="ECO:0000256" key="5">
    <source>
        <dbReference type="ARBA" id="ARBA00022630"/>
    </source>
</evidence>
<feature type="domain" description="MnmG N-terminal" evidence="12">
    <location>
        <begin position="21"/>
        <end position="393"/>
    </location>
</feature>
<dbReference type="InterPro" id="IPR020595">
    <property type="entry name" value="MnmG-rel_CS"/>
</dbReference>
<proteinExistence type="inferred from homology"/>
<dbReference type="InterPro" id="IPR036188">
    <property type="entry name" value="FAD/NAD-bd_sf"/>
</dbReference>
<comment type="function">
    <text evidence="2">NAD-binding protein involved in the addition of a carboxymethylaminomethyl (cmnm) group at the wobble position (U34) of certain tRNAs, forming tRNA-cmnm(5)s(2)U34.</text>
</comment>
<dbReference type="PANTHER" id="PTHR11806">
    <property type="entry name" value="GLUCOSE INHIBITED DIVISION PROTEIN A"/>
    <property type="match status" value="1"/>
</dbReference>
<keyword evidence="10 11" id="KW-0520">NAD</keyword>
<feature type="binding site" evidence="11">
    <location>
        <begin position="25"/>
        <end position="30"/>
    </location>
    <ligand>
        <name>FAD</name>
        <dbReference type="ChEBI" id="CHEBI:57692"/>
    </ligand>
</feature>
<dbReference type="InterPro" id="IPR002218">
    <property type="entry name" value="MnmG-rel"/>
</dbReference>
<dbReference type="GO" id="GO:0047151">
    <property type="term" value="F:tRNA (uracil(54)-C5)-methyltransferase activity, 5,10-methylenetetrahydrofolate-dependent"/>
    <property type="evidence" value="ECO:0007669"/>
    <property type="project" value="UniProtKB-UniRule"/>
</dbReference>
<dbReference type="NCBIfam" id="NF003739">
    <property type="entry name" value="PRK05335.1"/>
    <property type="match status" value="1"/>
</dbReference>
<dbReference type="GO" id="GO:0050660">
    <property type="term" value="F:flavin adenine dinucleotide binding"/>
    <property type="evidence" value="ECO:0007669"/>
    <property type="project" value="UniProtKB-UniRule"/>
</dbReference>
<comment type="cofactor">
    <cofactor evidence="1 11">
        <name>FAD</name>
        <dbReference type="ChEBI" id="CHEBI:57692"/>
    </cofactor>
</comment>
<evidence type="ECO:0000256" key="3">
    <source>
        <dbReference type="ARBA" id="ARBA00022490"/>
    </source>
</evidence>
<accession>A0A2N9AM26</accession>
<sequence>MPARIDRAAAWFYSVAMTNPIHIVGGGLAGSEAAWQVAQGGRTVVLHEMRPVRATDAHHTDGLAELVCSNSFRSDDANGNAVGLLHQEMRSLDSLIMRTADAHQVPAGGALAVDREGFSRAVTAALEDHPNITILREEVAGLPPEDWGSTILATGPLTSPALAEAVGALTGRESLAFFDAIAPIVHRDSIDMGKAWFQSRYDKAGPGGTGADYLNCPMDREQYEAFVAALIAGEKTAFKEWEASTPYFDGCLPIEVMAERGPETLRHGPMKPVGLTNPHNPTVKAYAIVQLRQDNALGTLFNMVGFQTKLRHAEQVRVFRTIPGLENAEFARLGGLHRNTYLDSPRLLDATLRLKARPQLRFAGQITGCEGYVESAAVGLMAGRYALAEAEGQTLAPLPPTTALGALIGHITGGHVEAPEEAERNAPRSFQPMNVNFGLFPPLAQMPRNETGKRLRGPEKAALKKRALTDRAREDLAAWMTGERLPHAAE</sequence>